<evidence type="ECO:0000313" key="3">
    <source>
        <dbReference type="Proteomes" id="UP001621964"/>
    </source>
</evidence>
<comment type="caution">
    <text evidence="2">The sequence shown here is derived from an EMBL/GenBank/DDBJ whole genome shotgun (WGS) entry which is preliminary data.</text>
</comment>
<keyword evidence="3" id="KW-1185">Reference proteome</keyword>
<feature type="chain" id="PRO_5047464350" description="Lipoprotein" evidence="1">
    <location>
        <begin position="21"/>
        <end position="161"/>
    </location>
</feature>
<dbReference type="RefSeq" id="WP_377079617.1">
    <property type="nucleotide sequence ID" value="NZ_JBJGEB010000005.1"/>
</dbReference>
<evidence type="ECO:0000313" key="2">
    <source>
        <dbReference type="EMBL" id="MFK7642057.1"/>
    </source>
</evidence>
<evidence type="ECO:0008006" key="4">
    <source>
        <dbReference type="Google" id="ProtNLM"/>
    </source>
</evidence>
<name>A0ABW8Q3D5_9NEIS</name>
<dbReference type="EMBL" id="JBJGEB010000005">
    <property type="protein sequence ID" value="MFK7642057.1"/>
    <property type="molecule type" value="Genomic_DNA"/>
</dbReference>
<reference evidence="2 3" key="1">
    <citation type="submission" date="2024-11" db="EMBL/GenBank/DDBJ databases">
        <authorList>
            <person name="Mikucki A.G."/>
            <person name="Kahler C.M."/>
        </authorList>
    </citation>
    <scope>NUCLEOTIDE SEQUENCE [LARGE SCALE GENOMIC DNA]</scope>
    <source>
        <strain evidence="2 3">EXNM717</strain>
    </source>
</reference>
<protein>
    <recommendedName>
        <fullName evidence="4">Lipoprotein</fullName>
    </recommendedName>
</protein>
<evidence type="ECO:0000256" key="1">
    <source>
        <dbReference type="SAM" id="SignalP"/>
    </source>
</evidence>
<organism evidence="2 3">
    <name type="scientific">Neisseria oralis</name>
    <dbReference type="NCBI Taxonomy" id="1107316"/>
    <lineage>
        <taxon>Bacteria</taxon>
        <taxon>Pseudomonadati</taxon>
        <taxon>Pseudomonadota</taxon>
        <taxon>Betaproteobacteria</taxon>
        <taxon>Neisseriales</taxon>
        <taxon>Neisseriaceae</taxon>
        <taxon>Neisseria</taxon>
    </lineage>
</organism>
<dbReference type="Proteomes" id="UP001621964">
    <property type="component" value="Unassembled WGS sequence"/>
</dbReference>
<sequence length="161" mass="17130">MKLKSVAAGVAALLTLSACAEYDNFMDGMSDLKNQGSALFGGAVEKASPAQICKEYRENSMMANRKYIGKTIHPTGKVLRIYKDDFSKFGKNGGTILENTYRVVMQVGSERINAGMSSSAAAANLKVGQIITMNGQIESLGGDDTGSSCIVLLRHSVPVTK</sequence>
<feature type="signal peptide" evidence="1">
    <location>
        <begin position="1"/>
        <end position="20"/>
    </location>
</feature>
<accession>A0ABW8Q3D5</accession>
<proteinExistence type="predicted"/>
<keyword evidence="1" id="KW-0732">Signal</keyword>
<gene>
    <name evidence="2" type="ORF">ACI43T_06055</name>
</gene>
<dbReference type="PROSITE" id="PS51257">
    <property type="entry name" value="PROKAR_LIPOPROTEIN"/>
    <property type="match status" value="1"/>
</dbReference>